<dbReference type="Gene3D" id="3.90.79.10">
    <property type="entry name" value="Nucleoside Triphosphate Pyrophosphohydrolase"/>
    <property type="match status" value="1"/>
</dbReference>
<evidence type="ECO:0000313" key="4">
    <source>
        <dbReference type="EMBL" id="HJC24348.1"/>
    </source>
</evidence>
<dbReference type="SUPFAM" id="SSF55811">
    <property type="entry name" value="Nudix"/>
    <property type="match status" value="1"/>
</dbReference>
<proteinExistence type="inferred from homology"/>
<comment type="caution">
    <text evidence="4">The sequence shown here is derived from an EMBL/GenBank/DDBJ whole genome shotgun (WGS) entry which is preliminary data.</text>
</comment>
<dbReference type="PROSITE" id="PS51462">
    <property type="entry name" value="NUDIX"/>
    <property type="match status" value="1"/>
</dbReference>
<keyword evidence="2 4" id="KW-0378">Hydrolase</keyword>
<dbReference type="Proteomes" id="UP000823891">
    <property type="component" value="Unassembled WGS sequence"/>
</dbReference>
<dbReference type="CDD" id="cd04693">
    <property type="entry name" value="NUDIX_Hydrolase"/>
    <property type="match status" value="1"/>
</dbReference>
<evidence type="ECO:0000256" key="2">
    <source>
        <dbReference type="ARBA" id="ARBA00022801"/>
    </source>
</evidence>
<dbReference type="PANTHER" id="PTHR43736:SF1">
    <property type="entry name" value="DIHYDRONEOPTERIN TRIPHOSPHATE DIPHOSPHATASE"/>
    <property type="match status" value="1"/>
</dbReference>
<dbReference type="PANTHER" id="PTHR43736">
    <property type="entry name" value="ADP-RIBOSE PYROPHOSPHATASE"/>
    <property type="match status" value="1"/>
</dbReference>
<dbReference type="GO" id="GO:0016787">
    <property type="term" value="F:hydrolase activity"/>
    <property type="evidence" value="ECO:0007669"/>
    <property type="project" value="UniProtKB-KW"/>
</dbReference>
<name>A0A9D2NFQ7_9FIRM</name>
<dbReference type="InterPro" id="IPR020084">
    <property type="entry name" value="NUDIX_hydrolase_CS"/>
</dbReference>
<evidence type="ECO:0000313" key="5">
    <source>
        <dbReference type="Proteomes" id="UP000823891"/>
    </source>
</evidence>
<dbReference type="Pfam" id="PF00293">
    <property type="entry name" value="NUDIX"/>
    <property type="match status" value="1"/>
</dbReference>
<reference evidence="4" key="2">
    <citation type="submission" date="2021-04" db="EMBL/GenBank/DDBJ databases">
        <authorList>
            <person name="Gilroy R."/>
        </authorList>
    </citation>
    <scope>NUCLEOTIDE SEQUENCE</scope>
    <source>
        <strain evidence="4">USAMLcec2-132</strain>
    </source>
</reference>
<evidence type="ECO:0000259" key="3">
    <source>
        <dbReference type="PROSITE" id="PS51462"/>
    </source>
</evidence>
<dbReference type="EMBL" id="DWWS01000041">
    <property type="protein sequence ID" value="HJC24348.1"/>
    <property type="molecule type" value="Genomic_DNA"/>
</dbReference>
<organism evidence="4 5">
    <name type="scientific">Candidatus Eisenbergiella merdavium</name>
    <dbReference type="NCBI Taxonomy" id="2838551"/>
    <lineage>
        <taxon>Bacteria</taxon>
        <taxon>Bacillati</taxon>
        <taxon>Bacillota</taxon>
        <taxon>Clostridia</taxon>
        <taxon>Lachnospirales</taxon>
        <taxon>Lachnospiraceae</taxon>
        <taxon>Eisenbergiella</taxon>
    </lineage>
</organism>
<reference evidence="4" key="1">
    <citation type="journal article" date="2021" name="PeerJ">
        <title>Extensive microbial diversity within the chicken gut microbiome revealed by metagenomics and culture.</title>
        <authorList>
            <person name="Gilroy R."/>
            <person name="Ravi A."/>
            <person name="Getino M."/>
            <person name="Pursley I."/>
            <person name="Horton D.L."/>
            <person name="Alikhan N.F."/>
            <person name="Baker D."/>
            <person name="Gharbi K."/>
            <person name="Hall N."/>
            <person name="Watson M."/>
            <person name="Adriaenssens E.M."/>
            <person name="Foster-Nyarko E."/>
            <person name="Jarju S."/>
            <person name="Secka A."/>
            <person name="Antonio M."/>
            <person name="Oren A."/>
            <person name="Chaudhuri R.R."/>
            <person name="La Ragione R."/>
            <person name="Hildebrand F."/>
            <person name="Pallen M.J."/>
        </authorList>
    </citation>
    <scope>NUCLEOTIDE SEQUENCE</scope>
    <source>
        <strain evidence="4">USAMLcec2-132</strain>
    </source>
</reference>
<accession>A0A9D2NFQ7</accession>
<feature type="domain" description="Nudix hydrolase" evidence="3">
    <location>
        <begin position="29"/>
        <end position="161"/>
    </location>
</feature>
<evidence type="ECO:0000256" key="1">
    <source>
        <dbReference type="ARBA" id="ARBA00005582"/>
    </source>
</evidence>
<dbReference type="InterPro" id="IPR015797">
    <property type="entry name" value="NUDIX_hydrolase-like_dom_sf"/>
</dbReference>
<protein>
    <submittedName>
        <fullName evidence="4">NUDIX hydrolase</fullName>
    </submittedName>
</protein>
<gene>
    <name evidence="4" type="ORF">H9761_11670</name>
</gene>
<sequence>MELWDAYNSSFLKIENVTLVRGEPIPKDIFHLVCEILVKHVDGTFLLMKRDPQKHFGGMWEATAGGSALAGENSFQCAIRELREETGIISTELIEVGREVNDRTHSIYIEFLCVTDWNKDEVLLQEGETVDYRWISKEELLSMNKDELVTKRMQKYIYELNPNGISEIR</sequence>
<dbReference type="InterPro" id="IPR000086">
    <property type="entry name" value="NUDIX_hydrolase_dom"/>
</dbReference>
<dbReference type="AlphaFoldDB" id="A0A9D2NFQ7"/>
<comment type="similarity">
    <text evidence="1">Belongs to the Nudix hydrolase family.</text>
</comment>
<dbReference type="PROSITE" id="PS00893">
    <property type="entry name" value="NUDIX_BOX"/>
    <property type="match status" value="1"/>
</dbReference>